<evidence type="ECO:0000313" key="2">
    <source>
        <dbReference type="Proteomes" id="UP000286045"/>
    </source>
</evidence>
<dbReference type="Proteomes" id="UP000286045">
    <property type="component" value="Unassembled WGS sequence"/>
</dbReference>
<sequence>MLVITENFMQYSAVFLRMSESMMTEMKMLYREDGDALLDEDHSYYRVLDYIMMLYMMMSDKLSRGAGHPDHRDTFMFVLPSKQSRTSEEKEFGEFARFMMFLVEISDWVWTYLKDGEGTRTSKQRAVVSHAIKICCSAPLGTVCINTNVFASGGSNEKSLLQINKGSNGEEIMYLDLKDV</sequence>
<dbReference type="AlphaFoldDB" id="A0A439DIK2"/>
<accession>A0A439DIK2</accession>
<protein>
    <submittedName>
        <fullName evidence="1">Uncharacterized protein</fullName>
    </submittedName>
</protein>
<organism evidence="1 2">
    <name type="scientific">Xylaria grammica</name>
    <dbReference type="NCBI Taxonomy" id="363999"/>
    <lineage>
        <taxon>Eukaryota</taxon>
        <taxon>Fungi</taxon>
        <taxon>Dikarya</taxon>
        <taxon>Ascomycota</taxon>
        <taxon>Pezizomycotina</taxon>
        <taxon>Sordariomycetes</taxon>
        <taxon>Xylariomycetidae</taxon>
        <taxon>Xylariales</taxon>
        <taxon>Xylariaceae</taxon>
        <taxon>Xylaria</taxon>
    </lineage>
</organism>
<gene>
    <name evidence="1" type="ORF">EKO27_g861</name>
</gene>
<reference evidence="1 2" key="1">
    <citation type="submission" date="2018-12" db="EMBL/GenBank/DDBJ databases">
        <title>Draft genome sequence of Xylaria grammica IHI A82.</title>
        <authorList>
            <person name="Buettner E."/>
            <person name="Kellner H."/>
        </authorList>
    </citation>
    <scope>NUCLEOTIDE SEQUENCE [LARGE SCALE GENOMIC DNA]</scope>
    <source>
        <strain evidence="1 2">IHI A82</strain>
    </source>
</reference>
<dbReference type="EMBL" id="RYZI01000011">
    <property type="protein sequence ID" value="RWA14222.1"/>
    <property type="molecule type" value="Genomic_DNA"/>
</dbReference>
<evidence type="ECO:0000313" key="1">
    <source>
        <dbReference type="EMBL" id="RWA14222.1"/>
    </source>
</evidence>
<name>A0A439DIK2_9PEZI</name>
<keyword evidence="2" id="KW-1185">Reference proteome</keyword>
<proteinExistence type="predicted"/>
<comment type="caution">
    <text evidence="1">The sequence shown here is derived from an EMBL/GenBank/DDBJ whole genome shotgun (WGS) entry which is preliminary data.</text>
</comment>